<sequence>MAENQIWAYSFAETDNTDPVHLGEAFAAQWEQAAEHMRDPERSVFVKWVQQFGADRGYNVATRDLMIDVVEGDDAINFRLLSAVRWLAPSSSAAYAGAPLNAETLWSLSSRAASPGADAQVEAAGLCREIADYQVLRELACVPGGVELGRIEERRTRAAERWAQEACELSALYPGLTGRLDAADPPSAEIMNIAVDEERAARRLDRAIIAGERCDLALGVPRWFAFLRDRADADAVRLLAVLWCLPEAAEQVNHRIAGAAAPEQAQPYASERPEPQNAYQATEEPSPRTARVYPRPTRQPVPAAPAAPEPEPPTEIPAFDDGSITGSGDQTGGGRAGAVFFALLGIAGVALIWLLYLWLPVPAAQLRVITWAIALALVGETMAECTLAGLLGRDYHPDYALLPAVGRFFQASVGRLVRQVADLPRGGLFRAVLTVAGAFVALLILGSLAAAFSVVVPLAALVGHVGWAYMRWYRWSTGLIR</sequence>
<evidence type="ECO:0000256" key="2">
    <source>
        <dbReference type="SAM" id="Phobius"/>
    </source>
</evidence>
<keyword evidence="2" id="KW-0472">Membrane</keyword>
<protein>
    <submittedName>
        <fullName evidence="3">Uncharacterized protein</fullName>
    </submittedName>
</protein>
<name>A0A3M2LLA2_9ACTN</name>
<comment type="caution">
    <text evidence="3">The sequence shown here is derived from an EMBL/GenBank/DDBJ whole genome shotgun (WGS) entry which is preliminary data.</text>
</comment>
<evidence type="ECO:0000256" key="1">
    <source>
        <dbReference type="SAM" id="MobiDB-lite"/>
    </source>
</evidence>
<proteinExistence type="predicted"/>
<organism evidence="3 4">
    <name type="scientific">Actinomadura harenae</name>
    <dbReference type="NCBI Taxonomy" id="2483351"/>
    <lineage>
        <taxon>Bacteria</taxon>
        <taxon>Bacillati</taxon>
        <taxon>Actinomycetota</taxon>
        <taxon>Actinomycetes</taxon>
        <taxon>Streptosporangiales</taxon>
        <taxon>Thermomonosporaceae</taxon>
        <taxon>Actinomadura</taxon>
    </lineage>
</organism>
<keyword evidence="2" id="KW-1133">Transmembrane helix</keyword>
<dbReference type="EMBL" id="RFFG01000090">
    <property type="protein sequence ID" value="RMI38204.1"/>
    <property type="molecule type" value="Genomic_DNA"/>
</dbReference>
<dbReference type="RefSeq" id="WP_147481777.1">
    <property type="nucleotide sequence ID" value="NZ_JBHSKC010000048.1"/>
</dbReference>
<accession>A0A3M2LLA2</accession>
<evidence type="ECO:0000313" key="3">
    <source>
        <dbReference type="EMBL" id="RMI38204.1"/>
    </source>
</evidence>
<feature type="transmembrane region" description="Helical" evidence="2">
    <location>
        <begin position="429"/>
        <end position="448"/>
    </location>
</feature>
<feature type="transmembrane region" description="Helical" evidence="2">
    <location>
        <begin position="454"/>
        <end position="473"/>
    </location>
</feature>
<keyword evidence="4" id="KW-1185">Reference proteome</keyword>
<dbReference type="AlphaFoldDB" id="A0A3M2LLA2"/>
<feature type="region of interest" description="Disordered" evidence="1">
    <location>
        <begin position="263"/>
        <end position="330"/>
    </location>
</feature>
<feature type="transmembrane region" description="Helical" evidence="2">
    <location>
        <begin position="371"/>
        <end position="393"/>
    </location>
</feature>
<feature type="compositionally biased region" description="Pro residues" evidence="1">
    <location>
        <begin position="297"/>
        <end position="315"/>
    </location>
</feature>
<keyword evidence="2" id="KW-0812">Transmembrane</keyword>
<feature type="transmembrane region" description="Helical" evidence="2">
    <location>
        <begin position="338"/>
        <end position="359"/>
    </location>
</feature>
<dbReference type="Proteomes" id="UP000282674">
    <property type="component" value="Unassembled WGS sequence"/>
</dbReference>
<reference evidence="3 4" key="1">
    <citation type="submission" date="2018-10" db="EMBL/GenBank/DDBJ databases">
        <title>Isolation from soil.</title>
        <authorList>
            <person name="Hu J."/>
        </authorList>
    </citation>
    <scope>NUCLEOTIDE SEQUENCE [LARGE SCALE GENOMIC DNA]</scope>
    <source>
        <strain evidence="3 4">NEAU-Ht49</strain>
    </source>
</reference>
<gene>
    <name evidence="3" type="ORF">EBO15_33570</name>
</gene>
<evidence type="ECO:0000313" key="4">
    <source>
        <dbReference type="Proteomes" id="UP000282674"/>
    </source>
</evidence>